<dbReference type="EMBL" id="FN649727">
    <property type="protein sequence ID" value="CBJ25592.1"/>
    <property type="molecule type" value="Genomic_DNA"/>
</dbReference>
<dbReference type="PROSITE" id="PS51185">
    <property type="entry name" value="WHEP_TRS_2"/>
    <property type="match status" value="1"/>
</dbReference>
<dbReference type="Pfam" id="PF03485">
    <property type="entry name" value="Arg_tRNA_synt_N"/>
    <property type="match status" value="1"/>
</dbReference>
<dbReference type="InterPro" id="IPR014729">
    <property type="entry name" value="Rossmann-like_a/b/a_fold"/>
</dbReference>
<dbReference type="OrthoDB" id="68056at2759"/>
<evidence type="ECO:0000256" key="6">
    <source>
        <dbReference type="ARBA" id="ARBA00022598"/>
    </source>
</evidence>
<dbReference type="Pfam" id="PF00458">
    <property type="entry name" value="WHEP-TRS"/>
    <property type="match status" value="1"/>
</dbReference>
<reference evidence="18 19" key="1">
    <citation type="journal article" date="2010" name="Nature">
        <title>The Ectocarpus genome and the independent evolution of multicellularity in brown algae.</title>
        <authorList>
            <person name="Cock J.M."/>
            <person name="Sterck L."/>
            <person name="Rouze P."/>
            <person name="Scornet D."/>
            <person name="Allen A.E."/>
            <person name="Amoutzias G."/>
            <person name="Anthouard V."/>
            <person name="Artiguenave F."/>
            <person name="Aury J.M."/>
            <person name="Badger J.H."/>
            <person name="Beszteri B."/>
            <person name="Billiau K."/>
            <person name="Bonnet E."/>
            <person name="Bothwell J.H."/>
            <person name="Bowler C."/>
            <person name="Boyen C."/>
            <person name="Brownlee C."/>
            <person name="Carrano C.J."/>
            <person name="Charrier B."/>
            <person name="Cho G.Y."/>
            <person name="Coelho S.M."/>
            <person name="Collen J."/>
            <person name="Corre E."/>
            <person name="Da Silva C."/>
            <person name="Delage L."/>
            <person name="Delaroque N."/>
            <person name="Dittami S.M."/>
            <person name="Doulbeau S."/>
            <person name="Elias M."/>
            <person name="Farnham G."/>
            <person name="Gachon C.M."/>
            <person name="Gschloessl B."/>
            <person name="Heesch S."/>
            <person name="Jabbari K."/>
            <person name="Jubin C."/>
            <person name="Kawai H."/>
            <person name="Kimura K."/>
            <person name="Kloareg B."/>
            <person name="Kupper F.C."/>
            <person name="Lang D."/>
            <person name="Le Bail A."/>
            <person name="Leblanc C."/>
            <person name="Lerouge P."/>
            <person name="Lohr M."/>
            <person name="Lopez P.J."/>
            <person name="Martens C."/>
            <person name="Maumus F."/>
            <person name="Michel G."/>
            <person name="Miranda-Saavedra D."/>
            <person name="Morales J."/>
            <person name="Moreau H."/>
            <person name="Motomura T."/>
            <person name="Nagasato C."/>
            <person name="Napoli C.A."/>
            <person name="Nelson D.R."/>
            <person name="Nyvall-Collen P."/>
            <person name="Peters A.F."/>
            <person name="Pommier C."/>
            <person name="Potin P."/>
            <person name="Poulain J."/>
            <person name="Quesneville H."/>
            <person name="Read B."/>
            <person name="Rensing S.A."/>
            <person name="Ritter A."/>
            <person name="Rousvoal S."/>
            <person name="Samanta M."/>
            <person name="Samson G."/>
            <person name="Schroeder D.C."/>
            <person name="Segurens B."/>
            <person name="Strittmatter M."/>
            <person name="Tonon T."/>
            <person name="Tregear J.W."/>
            <person name="Valentin K."/>
            <person name="von Dassow P."/>
            <person name="Yamagishi T."/>
            <person name="Van de Peer Y."/>
            <person name="Wincker P."/>
        </authorList>
    </citation>
    <scope>NUCLEOTIDE SEQUENCE [LARGE SCALE GENOMIC DNA]</scope>
    <source>
        <strain evidence="19">Ec32 / CCAP1310/4</strain>
    </source>
</reference>
<dbReference type="Gene3D" id="3.30.1360.70">
    <property type="entry name" value="Arginyl tRNA synthetase N-terminal domain"/>
    <property type="match status" value="1"/>
</dbReference>
<evidence type="ECO:0000256" key="12">
    <source>
        <dbReference type="ARBA" id="ARBA00033033"/>
    </source>
</evidence>
<dbReference type="InterPro" id="IPR036282">
    <property type="entry name" value="Glutathione-S-Trfase_C_sf"/>
</dbReference>
<feature type="domain" description="WHEP-TRS" evidence="17">
    <location>
        <begin position="1"/>
        <end position="57"/>
    </location>
</feature>
<evidence type="ECO:0000256" key="10">
    <source>
        <dbReference type="ARBA" id="ARBA00022917"/>
    </source>
</evidence>
<feature type="region of interest" description="Disordered" evidence="15">
    <location>
        <begin position="39"/>
        <end position="89"/>
    </location>
</feature>
<evidence type="ECO:0000313" key="19">
    <source>
        <dbReference type="Proteomes" id="UP000002630"/>
    </source>
</evidence>
<dbReference type="NCBIfam" id="TIGR00456">
    <property type="entry name" value="argS"/>
    <property type="match status" value="1"/>
</dbReference>
<dbReference type="EC" id="6.1.1.19" evidence="4"/>
<dbReference type="eggNOG" id="KOG4426">
    <property type="taxonomic scope" value="Eukaryota"/>
</dbReference>
<dbReference type="HAMAP" id="MF_00123">
    <property type="entry name" value="Arg_tRNA_synth"/>
    <property type="match status" value="1"/>
</dbReference>
<dbReference type="Gene3D" id="1.20.1050.10">
    <property type="match status" value="1"/>
</dbReference>
<dbReference type="SUPFAM" id="SSF52374">
    <property type="entry name" value="Nucleotidylyl transferase"/>
    <property type="match status" value="1"/>
</dbReference>
<dbReference type="Proteomes" id="UP000002630">
    <property type="component" value="Linkage Group LG02"/>
</dbReference>
<evidence type="ECO:0000256" key="2">
    <source>
        <dbReference type="ARBA" id="ARBA00005594"/>
    </source>
</evidence>
<comment type="catalytic activity">
    <reaction evidence="13">
        <text>tRNA(Arg) + L-arginine + ATP = L-arginyl-tRNA(Arg) + AMP + diphosphate</text>
        <dbReference type="Rhea" id="RHEA:20301"/>
        <dbReference type="Rhea" id="RHEA-COMP:9658"/>
        <dbReference type="Rhea" id="RHEA-COMP:9673"/>
        <dbReference type="ChEBI" id="CHEBI:30616"/>
        <dbReference type="ChEBI" id="CHEBI:32682"/>
        <dbReference type="ChEBI" id="CHEBI:33019"/>
        <dbReference type="ChEBI" id="CHEBI:78442"/>
        <dbReference type="ChEBI" id="CHEBI:78513"/>
        <dbReference type="ChEBI" id="CHEBI:456215"/>
        <dbReference type="EC" id="6.1.1.19"/>
    </reaction>
</comment>
<evidence type="ECO:0000256" key="8">
    <source>
        <dbReference type="ARBA" id="ARBA00022840"/>
    </source>
</evidence>
<evidence type="ECO:0000256" key="3">
    <source>
        <dbReference type="ARBA" id="ARBA00011245"/>
    </source>
</evidence>
<dbReference type="STRING" id="2880.D7FW72"/>
<dbReference type="InterPro" id="IPR001412">
    <property type="entry name" value="aa-tRNA-synth_I_CS"/>
</dbReference>
<dbReference type="GO" id="GO:0004814">
    <property type="term" value="F:arginine-tRNA ligase activity"/>
    <property type="evidence" value="ECO:0007669"/>
    <property type="project" value="UniProtKB-EC"/>
</dbReference>
<dbReference type="SMART" id="SM00991">
    <property type="entry name" value="WHEP-TRS"/>
    <property type="match status" value="1"/>
</dbReference>
<keyword evidence="8 14" id="KW-0067">ATP-binding</keyword>
<dbReference type="Gene3D" id="3.40.50.620">
    <property type="entry name" value="HUPs"/>
    <property type="match status" value="1"/>
</dbReference>
<gene>
    <name evidence="18" type="primary">ARGRS</name>
    <name evidence="18" type="ORF">Esi_0003_0287</name>
</gene>
<dbReference type="SMART" id="SM01016">
    <property type="entry name" value="Arg_tRNA_synt_N"/>
    <property type="match status" value="1"/>
</dbReference>
<dbReference type="GO" id="GO:0005737">
    <property type="term" value="C:cytoplasm"/>
    <property type="evidence" value="ECO:0007669"/>
    <property type="project" value="UniProtKB-SubCell"/>
</dbReference>
<evidence type="ECO:0000256" key="1">
    <source>
        <dbReference type="ARBA" id="ARBA00004496"/>
    </source>
</evidence>
<feature type="domain" description="GST C-terminal" evidence="16">
    <location>
        <begin position="197"/>
        <end position="324"/>
    </location>
</feature>
<dbReference type="SUPFAM" id="SSF47616">
    <property type="entry name" value="GST C-terminal domain-like"/>
    <property type="match status" value="1"/>
</dbReference>
<evidence type="ECO:0000256" key="14">
    <source>
        <dbReference type="RuleBase" id="RU363038"/>
    </source>
</evidence>
<dbReference type="InterPro" id="IPR010987">
    <property type="entry name" value="Glutathione-S-Trfase_C-like"/>
</dbReference>
<protein>
    <recommendedName>
        <fullName evidence="4">arginine--tRNA ligase</fullName>
        <ecNumber evidence="4">6.1.1.19</ecNumber>
    </recommendedName>
    <alternativeName>
        <fullName evidence="12">Arginyl-tRNA synthetase</fullName>
    </alternativeName>
</protein>
<comment type="similarity">
    <text evidence="2 14">Belongs to the class-I aminoacyl-tRNA synthetase family.</text>
</comment>
<dbReference type="SUPFAM" id="SSF55190">
    <property type="entry name" value="Arginyl-tRNA synthetase (ArgRS), N-terminal 'additional' domain"/>
    <property type="match status" value="1"/>
</dbReference>
<keyword evidence="10 14" id="KW-0648">Protein biosynthesis</keyword>
<dbReference type="GO" id="GO:0003723">
    <property type="term" value="F:RNA binding"/>
    <property type="evidence" value="ECO:0007669"/>
    <property type="project" value="UniProtKB-KW"/>
</dbReference>
<sequence>MADAAMAEVVAIGEGIRQLKAAKADKAVISKEVAKLMKTKQHYKEVTGSDYVPPPQEKKAKSTPKPQDAVPPSSSGPSKTAAKKAEKAAKKAAAKGAKSASVAGSCVSPAAAPASAASRSSLPSMYLGSDGPGPLKGLTAAKFFGVEVEAADTNPAGELSSASGCAVSTGTSVIFGANAVCRYFSYKGKSSSPKGPTADPAGAVEEWLDWETGTLAPAERALAAWKEAGGSVPTEALAALKHLEDKLTGTWLLEGDEPSLADVVVGVTAQAAITALGEAEATSTLAKVLAYAQRVGEMPACKQAASTIDTFTKASKGVSLKAGLQASLLAMFDAAMFKAWPLAKSAGITSSSVRKCADYKNGDFQCNAAMALFKALKGGDGAPSSPQAAASAIVASLPVNPLVDTTSVSPQGYINIRLRPAFINQSIAKVIKNGPAPPEVKKMRVVVDFSSPNIAKEMHVGHLRSTIIGEAICRVLEFCGHTVFRHNHVGDWGTQFGMLINYMKEAYPNFLTDPPNITDLTTFYKAAKLRFDESEEFKEASRNTVVDLQSGDPACKEVWTLLCDISRKEFQKVYDRLDVTLEEHGESFYNDMIPSTIDMLAEAGLVSRDDGADIVRLEHFTYPLIVRKRDGGFGYDSTDMTAIRYRLKTLKCDWIIGITDAGQASHFHMCFDAARAAGWVDEGTKLEHLGFGVVLGPDGKKFKTRSGDTVRLVDLLDEAVRRMAASIQERMDEGKMTTTKEAAAAAAAEIGYGAVKYYDLRQHPSTSYVFSYDRMLDTRGNTAVYLQFAHARLASILLKAQDELHVDVTALKASPEKVSVEHESERALAFELLMFSDVIEACLADLGPNRLCEYLYTLATKFTDFVTNCRVLGSDEQTSRLLLCEATGVTMRKCFSLLGMKALDRI</sequence>
<evidence type="ECO:0000259" key="16">
    <source>
        <dbReference type="PROSITE" id="PS50405"/>
    </source>
</evidence>
<dbReference type="Pfam" id="PF00750">
    <property type="entry name" value="tRNA-synt_1d"/>
    <property type="match status" value="1"/>
</dbReference>
<dbReference type="GO" id="GO:0006420">
    <property type="term" value="P:arginyl-tRNA aminoacylation"/>
    <property type="evidence" value="ECO:0007669"/>
    <property type="project" value="InterPro"/>
</dbReference>
<dbReference type="GO" id="GO:0017101">
    <property type="term" value="C:aminoacyl-tRNA synthetase multienzyme complex"/>
    <property type="evidence" value="ECO:0007669"/>
    <property type="project" value="UniProtKB-ARBA"/>
</dbReference>
<keyword evidence="9" id="KW-0694">RNA-binding</keyword>
<dbReference type="InterPro" id="IPR009080">
    <property type="entry name" value="tRNAsynth_Ia_anticodon-bd"/>
</dbReference>
<evidence type="ECO:0000313" key="18">
    <source>
        <dbReference type="EMBL" id="CBJ25592.1"/>
    </source>
</evidence>
<dbReference type="InterPro" id="IPR005148">
    <property type="entry name" value="Arg-tRNA-synth_N"/>
</dbReference>
<comment type="subunit">
    <text evidence="3">Monomer.</text>
</comment>
<name>D7FW72_ECTSI</name>
<dbReference type="Pfam" id="PF05746">
    <property type="entry name" value="DALR_1"/>
    <property type="match status" value="1"/>
</dbReference>
<dbReference type="SUPFAM" id="SSF47323">
    <property type="entry name" value="Anticodon-binding domain of a subclass of class I aminoacyl-tRNA synthetases"/>
    <property type="match status" value="1"/>
</dbReference>
<dbReference type="InterPro" id="IPR001278">
    <property type="entry name" value="Arg-tRNA-ligase"/>
</dbReference>
<evidence type="ECO:0000256" key="11">
    <source>
        <dbReference type="ARBA" id="ARBA00023146"/>
    </source>
</evidence>
<dbReference type="PANTHER" id="PTHR11956">
    <property type="entry name" value="ARGINYL-TRNA SYNTHETASE"/>
    <property type="match status" value="1"/>
</dbReference>
<dbReference type="Gene3D" id="3.40.30.10">
    <property type="entry name" value="Glutaredoxin"/>
    <property type="match status" value="1"/>
</dbReference>
<keyword evidence="11 14" id="KW-0030">Aminoacyl-tRNA synthetase</keyword>
<evidence type="ECO:0000256" key="4">
    <source>
        <dbReference type="ARBA" id="ARBA00012837"/>
    </source>
</evidence>
<evidence type="ECO:0000256" key="7">
    <source>
        <dbReference type="ARBA" id="ARBA00022741"/>
    </source>
</evidence>
<dbReference type="InterPro" id="IPR008909">
    <property type="entry name" value="DALR_anticod-bd"/>
</dbReference>
<dbReference type="PROSITE" id="PS50405">
    <property type="entry name" value="GST_CTER"/>
    <property type="match status" value="1"/>
</dbReference>
<dbReference type="FunFam" id="1.10.730.10:FF:000006">
    <property type="entry name" value="Arginyl-tRNA synthetase 2, mitochondrial"/>
    <property type="match status" value="1"/>
</dbReference>
<dbReference type="SUPFAM" id="SSF47060">
    <property type="entry name" value="S15/NS1 RNA-binding domain"/>
    <property type="match status" value="1"/>
</dbReference>
<dbReference type="InterPro" id="IPR000738">
    <property type="entry name" value="WHEP-TRS_dom"/>
</dbReference>
<dbReference type="InterPro" id="IPR036695">
    <property type="entry name" value="Arg-tRNA-synth_N_sf"/>
</dbReference>
<dbReference type="PROSITE" id="PS00178">
    <property type="entry name" value="AA_TRNA_LIGASE_I"/>
    <property type="match status" value="1"/>
</dbReference>
<evidence type="ECO:0000256" key="5">
    <source>
        <dbReference type="ARBA" id="ARBA00022490"/>
    </source>
</evidence>
<dbReference type="AlphaFoldDB" id="D7FW72"/>
<dbReference type="SMART" id="SM00836">
    <property type="entry name" value="DALR_1"/>
    <property type="match status" value="1"/>
</dbReference>
<proteinExistence type="inferred from homology"/>
<evidence type="ECO:0000256" key="9">
    <source>
        <dbReference type="ARBA" id="ARBA00022884"/>
    </source>
</evidence>
<keyword evidence="5" id="KW-0963">Cytoplasm</keyword>
<dbReference type="Gene3D" id="1.10.730.10">
    <property type="entry name" value="Isoleucyl-tRNA Synthetase, Domain 1"/>
    <property type="match status" value="1"/>
</dbReference>
<comment type="subcellular location">
    <subcellularLocation>
        <location evidence="1">Cytoplasm</location>
    </subcellularLocation>
</comment>
<dbReference type="InParanoid" id="D7FW72"/>
<evidence type="ECO:0000256" key="15">
    <source>
        <dbReference type="SAM" id="MobiDB-lite"/>
    </source>
</evidence>
<dbReference type="CDD" id="cd00671">
    <property type="entry name" value="ArgRS_core"/>
    <property type="match status" value="1"/>
</dbReference>
<dbReference type="PRINTS" id="PR01038">
    <property type="entry name" value="TRNASYNTHARG"/>
</dbReference>
<keyword evidence="19" id="KW-1185">Reference proteome</keyword>
<dbReference type="FunFam" id="3.40.50.620:FF:000030">
    <property type="entry name" value="Arginine--tRNA ligase"/>
    <property type="match status" value="1"/>
</dbReference>
<dbReference type="PANTHER" id="PTHR11956:SF5">
    <property type="entry name" value="ARGININE--TRNA LIGASE, CYTOPLASMIC"/>
    <property type="match status" value="1"/>
</dbReference>
<keyword evidence="6 14" id="KW-0436">Ligase</keyword>
<dbReference type="Gene3D" id="1.10.287.10">
    <property type="entry name" value="S15/NS1, RNA-binding"/>
    <property type="match status" value="1"/>
</dbReference>
<dbReference type="FunCoup" id="D7FW72">
    <property type="interactions" value="464"/>
</dbReference>
<dbReference type="InterPro" id="IPR035684">
    <property type="entry name" value="ArgRS_core"/>
</dbReference>
<dbReference type="InterPro" id="IPR009068">
    <property type="entry name" value="uS15_NS1_RNA-bd_sf"/>
</dbReference>
<evidence type="ECO:0000256" key="13">
    <source>
        <dbReference type="ARBA" id="ARBA00049339"/>
    </source>
</evidence>
<accession>D7FW72</accession>
<dbReference type="GO" id="GO:0005524">
    <property type="term" value="F:ATP binding"/>
    <property type="evidence" value="ECO:0007669"/>
    <property type="project" value="UniProtKB-KW"/>
</dbReference>
<organism evidence="18 19">
    <name type="scientific">Ectocarpus siliculosus</name>
    <name type="common">Brown alga</name>
    <name type="synonym">Conferva siliculosa</name>
    <dbReference type="NCBI Taxonomy" id="2880"/>
    <lineage>
        <taxon>Eukaryota</taxon>
        <taxon>Sar</taxon>
        <taxon>Stramenopiles</taxon>
        <taxon>Ochrophyta</taxon>
        <taxon>PX clade</taxon>
        <taxon>Phaeophyceae</taxon>
        <taxon>Ectocarpales</taxon>
        <taxon>Ectocarpaceae</taxon>
        <taxon>Ectocarpus</taxon>
    </lineage>
</organism>
<evidence type="ECO:0000259" key="17">
    <source>
        <dbReference type="PROSITE" id="PS51185"/>
    </source>
</evidence>
<keyword evidence="7 14" id="KW-0547">Nucleotide-binding</keyword>
<dbReference type="EMBL" id="FN648486">
    <property type="protein sequence ID" value="CBJ25592.1"/>
    <property type="molecule type" value="Genomic_DNA"/>
</dbReference>